<proteinExistence type="predicted"/>
<evidence type="ECO:0000313" key="2">
    <source>
        <dbReference type="EMBL" id="KAK7001588.1"/>
    </source>
</evidence>
<evidence type="ECO:0000313" key="3">
    <source>
        <dbReference type="Proteomes" id="UP001381693"/>
    </source>
</evidence>
<sequence>MNLRKNRFPLILEGNNFRCDNRLAWMFSLRNTTKSLSVRVNLELVICYLEVGTLPPRLEGETVTHSYETTTLGIGPMTLLFALHEHELQDPMMRWMQTADPECEEEEEHTHGADTEVADITEKTTVAEVEPKERKRGRGRGRKKGDRNKAQNDRPIVPLETVTEAQDEKVIAVAPAPVQEESRSYDSTPSKAVSTLFQSYWALGLALIVLSLQ</sequence>
<dbReference type="EMBL" id="JAXCGZ010023922">
    <property type="protein sequence ID" value="KAK7001588.1"/>
    <property type="molecule type" value="Genomic_DNA"/>
</dbReference>
<reference evidence="2 3" key="1">
    <citation type="submission" date="2023-11" db="EMBL/GenBank/DDBJ databases">
        <title>Halocaridina rubra genome assembly.</title>
        <authorList>
            <person name="Smith C."/>
        </authorList>
    </citation>
    <scope>NUCLEOTIDE SEQUENCE [LARGE SCALE GENOMIC DNA]</scope>
    <source>
        <strain evidence="2">EP-1</strain>
        <tissue evidence="2">Whole</tissue>
    </source>
</reference>
<evidence type="ECO:0000256" key="1">
    <source>
        <dbReference type="SAM" id="MobiDB-lite"/>
    </source>
</evidence>
<name>A0AAN8WFW0_HALRR</name>
<feature type="region of interest" description="Disordered" evidence="1">
    <location>
        <begin position="101"/>
        <end position="154"/>
    </location>
</feature>
<protein>
    <submittedName>
        <fullName evidence="2">Uncharacterized protein</fullName>
    </submittedName>
</protein>
<comment type="caution">
    <text evidence="2">The sequence shown here is derived from an EMBL/GenBank/DDBJ whole genome shotgun (WGS) entry which is preliminary data.</text>
</comment>
<keyword evidence="3" id="KW-1185">Reference proteome</keyword>
<accession>A0AAN8WFW0</accession>
<feature type="compositionally biased region" description="Basic residues" evidence="1">
    <location>
        <begin position="134"/>
        <end position="146"/>
    </location>
</feature>
<dbReference type="AlphaFoldDB" id="A0AAN8WFW0"/>
<organism evidence="2 3">
    <name type="scientific">Halocaridina rubra</name>
    <name type="common">Hawaiian red shrimp</name>
    <dbReference type="NCBI Taxonomy" id="373956"/>
    <lineage>
        <taxon>Eukaryota</taxon>
        <taxon>Metazoa</taxon>
        <taxon>Ecdysozoa</taxon>
        <taxon>Arthropoda</taxon>
        <taxon>Crustacea</taxon>
        <taxon>Multicrustacea</taxon>
        <taxon>Malacostraca</taxon>
        <taxon>Eumalacostraca</taxon>
        <taxon>Eucarida</taxon>
        <taxon>Decapoda</taxon>
        <taxon>Pleocyemata</taxon>
        <taxon>Caridea</taxon>
        <taxon>Atyoidea</taxon>
        <taxon>Atyidae</taxon>
        <taxon>Halocaridina</taxon>
    </lineage>
</organism>
<dbReference type="Proteomes" id="UP001381693">
    <property type="component" value="Unassembled WGS sequence"/>
</dbReference>
<gene>
    <name evidence="2" type="ORF">SK128_027399</name>
</gene>